<gene>
    <name evidence="1" type="ORF">XBI1_500006</name>
</gene>
<comment type="caution">
    <text evidence="1">The sequence shown here is derived from an EMBL/GenBank/DDBJ whole genome shotgun (WGS) entry which is preliminary data.</text>
</comment>
<dbReference type="AlphaFoldDB" id="A0A077QN69"/>
<dbReference type="EMBL" id="CBTB010000258">
    <property type="protein sequence ID" value="CDH34763.1"/>
    <property type="molecule type" value="Genomic_DNA"/>
</dbReference>
<dbReference type="HOGENOM" id="CLU_2739128_0_0_6"/>
<protein>
    <submittedName>
        <fullName evidence="1">Uncharacterized protein</fullName>
    </submittedName>
</protein>
<accession>A0A077QN69</accession>
<evidence type="ECO:0000313" key="1">
    <source>
        <dbReference type="EMBL" id="CDH34763.1"/>
    </source>
</evidence>
<organism evidence="1">
    <name type="scientific">Xenorhabdus bovienii str. Intermedium</name>
    <dbReference type="NCBI Taxonomy" id="1379677"/>
    <lineage>
        <taxon>Bacteria</taxon>
        <taxon>Pseudomonadati</taxon>
        <taxon>Pseudomonadota</taxon>
        <taxon>Gammaproteobacteria</taxon>
        <taxon>Enterobacterales</taxon>
        <taxon>Morganellaceae</taxon>
        <taxon>Xenorhabdus</taxon>
    </lineage>
</organism>
<proteinExistence type="predicted"/>
<sequence>MAFLLSLSKFTETSPIGTEMFLLLKNEIVELLSIASSEDNITVNKKVCPMIKLPVSGCEKVITLDIHLFLL</sequence>
<name>A0A077QN69_XENBV</name>
<dbReference type="Proteomes" id="UP000028480">
    <property type="component" value="Unassembled WGS sequence"/>
</dbReference>
<reference evidence="1" key="1">
    <citation type="submission" date="2013-07" db="EMBL/GenBank/DDBJ databases">
        <title>Sub-species coevolution in mutualistic symbiosis.</title>
        <authorList>
            <person name="Murfin K."/>
            <person name="Klassen J."/>
            <person name="Lee M."/>
            <person name="Forst S."/>
            <person name="Stock P."/>
            <person name="Goodrich-Blair H."/>
        </authorList>
    </citation>
    <scope>NUCLEOTIDE SEQUENCE [LARGE SCALE GENOMIC DNA]</scope>
    <source>
        <strain evidence="1">Intermedium</strain>
    </source>
</reference>